<evidence type="ECO:0000256" key="6">
    <source>
        <dbReference type="ARBA" id="ARBA00011738"/>
    </source>
</evidence>
<evidence type="ECO:0000256" key="9">
    <source>
        <dbReference type="ARBA" id="ARBA00023171"/>
    </source>
</evidence>
<dbReference type="OrthoDB" id="339900at2759"/>
<feature type="domain" description="HMG box" evidence="16">
    <location>
        <begin position="67"/>
        <end position="131"/>
    </location>
</feature>
<dbReference type="InterPro" id="IPR036910">
    <property type="entry name" value="HMG_box_dom_sf"/>
</dbReference>
<dbReference type="CDD" id="cd00717">
    <property type="entry name" value="URO-D"/>
    <property type="match status" value="1"/>
</dbReference>
<dbReference type="NCBIfam" id="TIGR01464">
    <property type="entry name" value="hemE"/>
    <property type="match status" value="1"/>
</dbReference>
<dbReference type="GO" id="GO:0015995">
    <property type="term" value="P:chlorophyll biosynthetic process"/>
    <property type="evidence" value="ECO:0007669"/>
    <property type="project" value="UniProtKB-KW"/>
</dbReference>
<dbReference type="InterPro" id="IPR000257">
    <property type="entry name" value="Uroporphyrinogen_deCOase"/>
</dbReference>
<reference evidence="17" key="1">
    <citation type="submission" date="2020-03" db="EMBL/GenBank/DDBJ databases">
        <title>A high-quality chromosome-level genome assembly of a woody plant with both climbing and erect habits, Rhamnella rubrinervis.</title>
        <authorList>
            <person name="Lu Z."/>
            <person name="Yang Y."/>
            <person name="Zhu X."/>
            <person name="Sun Y."/>
        </authorList>
    </citation>
    <scope>NUCLEOTIDE SEQUENCE</scope>
    <source>
        <strain evidence="17">BYM</strain>
        <tissue evidence="17">Leaf</tissue>
    </source>
</reference>
<dbReference type="InterPro" id="IPR009071">
    <property type="entry name" value="HMG_box_dom"/>
</dbReference>
<comment type="similarity">
    <text evidence="5 15">Belongs to the uroporphyrinogen decarboxylase family.</text>
</comment>
<proteinExistence type="inferred from homology"/>
<keyword evidence="10 14" id="KW-0456">Lyase</keyword>
<dbReference type="FunFam" id="3.20.20.210:FF:000006">
    <property type="entry name" value="Uroporphyrinogen decarboxylase"/>
    <property type="match status" value="1"/>
</dbReference>
<evidence type="ECO:0000256" key="13">
    <source>
        <dbReference type="PROSITE-ProRule" id="PRU00267"/>
    </source>
</evidence>
<dbReference type="InterPro" id="IPR038071">
    <property type="entry name" value="UROD/MetE-like_sf"/>
</dbReference>
<dbReference type="Gene3D" id="1.10.150.240">
    <property type="entry name" value="Putative phosphatase, domain 2"/>
    <property type="match status" value="1"/>
</dbReference>
<keyword evidence="13" id="KW-0238">DNA-binding</keyword>
<dbReference type="EMBL" id="VOIH02000011">
    <property type="protein sequence ID" value="KAF3433298.1"/>
    <property type="molecule type" value="Genomic_DNA"/>
</dbReference>
<dbReference type="SUPFAM" id="SSF51726">
    <property type="entry name" value="UROD/MetE-like"/>
    <property type="match status" value="1"/>
</dbReference>
<feature type="DNA-binding region" description="HMG box" evidence="13">
    <location>
        <begin position="67"/>
        <end position="131"/>
    </location>
</feature>
<organism evidence="17 18">
    <name type="scientific">Rhamnella rubrinervis</name>
    <dbReference type="NCBI Taxonomy" id="2594499"/>
    <lineage>
        <taxon>Eukaryota</taxon>
        <taxon>Viridiplantae</taxon>
        <taxon>Streptophyta</taxon>
        <taxon>Embryophyta</taxon>
        <taxon>Tracheophyta</taxon>
        <taxon>Spermatophyta</taxon>
        <taxon>Magnoliopsida</taxon>
        <taxon>eudicotyledons</taxon>
        <taxon>Gunneridae</taxon>
        <taxon>Pentapetalae</taxon>
        <taxon>rosids</taxon>
        <taxon>fabids</taxon>
        <taxon>Rosales</taxon>
        <taxon>Rhamnaceae</taxon>
        <taxon>rhamnoid group</taxon>
        <taxon>Rhamneae</taxon>
        <taxon>Rhamnella</taxon>
    </lineage>
</organism>
<protein>
    <recommendedName>
        <fullName evidence="7 14">Uroporphyrinogen decarboxylase</fullName>
        <ecNumber evidence="7 14">4.1.1.37</ecNumber>
    </recommendedName>
</protein>
<dbReference type="SUPFAM" id="SSF56784">
    <property type="entry name" value="HAD-like"/>
    <property type="match status" value="1"/>
</dbReference>
<evidence type="ECO:0000256" key="14">
    <source>
        <dbReference type="RuleBase" id="RU000554"/>
    </source>
</evidence>
<name>A0A8K0DQG7_9ROSA</name>
<evidence type="ECO:0000256" key="4">
    <source>
        <dbReference type="ARBA" id="ARBA00005173"/>
    </source>
</evidence>
<dbReference type="InterPro" id="IPR023214">
    <property type="entry name" value="HAD_sf"/>
</dbReference>
<dbReference type="Gene3D" id="1.10.30.10">
    <property type="entry name" value="High mobility group box domain"/>
    <property type="match status" value="1"/>
</dbReference>
<dbReference type="AlphaFoldDB" id="A0A8K0DQG7"/>
<evidence type="ECO:0000256" key="10">
    <source>
        <dbReference type="ARBA" id="ARBA00023239"/>
    </source>
</evidence>
<evidence type="ECO:0000259" key="16">
    <source>
        <dbReference type="PROSITE" id="PS50118"/>
    </source>
</evidence>
<dbReference type="GO" id="GO:0004853">
    <property type="term" value="F:uroporphyrinogen decarboxylase activity"/>
    <property type="evidence" value="ECO:0007669"/>
    <property type="project" value="UniProtKB-EC"/>
</dbReference>
<accession>A0A8K0DQG7</accession>
<evidence type="ECO:0000256" key="8">
    <source>
        <dbReference type="ARBA" id="ARBA00022793"/>
    </source>
</evidence>
<keyword evidence="13" id="KW-0539">Nucleus</keyword>
<dbReference type="SUPFAM" id="SSF47095">
    <property type="entry name" value="HMG-box"/>
    <property type="match status" value="1"/>
</dbReference>
<dbReference type="Proteomes" id="UP000796880">
    <property type="component" value="Unassembled WGS sequence"/>
</dbReference>
<dbReference type="PANTHER" id="PTHR47858:SF3">
    <property type="entry name" value="HALOACID DEHALOGENASE-LIKE HYDROLASE SUPERFAMILY PROTEIN"/>
    <property type="match status" value="1"/>
</dbReference>
<dbReference type="PROSITE" id="PS00907">
    <property type="entry name" value="UROD_2"/>
    <property type="match status" value="1"/>
</dbReference>
<evidence type="ECO:0000256" key="2">
    <source>
        <dbReference type="ARBA" id="ARBA00004229"/>
    </source>
</evidence>
<keyword evidence="11 14" id="KW-0627">Porphyrin biosynthesis</keyword>
<evidence type="ECO:0000313" key="17">
    <source>
        <dbReference type="EMBL" id="KAF3433298.1"/>
    </source>
</evidence>
<dbReference type="InterPro" id="IPR023198">
    <property type="entry name" value="PGP-like_dom2"/>
</dbReference>
<comment type="subunit">
    <text evidence="6">Homodimer.</text>
</comment>
<evidence type="ECO:0000256" key="15">
    <source>
        <dbReference type="RuleBase" id="RU004169"/>
    </source>
</evidence>
<evidence type="ECO:0000256" key="3">
    <source>
        <dbReference type="ARBA" id="ARBA00004804"/>
    </source>
</evidence>
<dbReference type="CDD" id="cd07505">
    <property type="entry name" value="HAD_BPGM-like"/>
    <property type="match status" value="1"/>
</dbReference>
<comment type="pathway">
    <text evidence="3 14">Porphyrin-containing compound metabolism; protoporphyrin-IX biosynthesis; coproporphyrinogen-III from 5-aminolevulinate: step 4/4.</text>
</comment>
<dbReference type="EC" id="4.1.1.37" evidence="7 14"/>
<dbReference type="InterPro" id="IPR036412">
    <property type="entry name" value="HAD-like_sf"/>
</dbReference>
<dbReference type="InterPro" id="IPR041492">
    <property type="entry name" value="HAD_2"/>
</dbReference>
<comment type="pathway">
    <text evidence="4">Porphyrin-containing compound metabolism; chlorophyll biosynthesis.</text>
</comment>
<evidence type="ECO:0000256" key="1">
    <source>
        <dbReference type="ARBA" id="ARBA00002448"/>
    </source>
</evidence>
<dbReference type="GO" id="GO:0003677">
    <property type="term" value="F:DNA binding"/>
    <property type="evidence" value="ECO:0007669"/>
    <property type="project" value="UniProtKB-UniRule"/>
</dbReference>
<comment type="function">
    <text evidence="1">Catalyzes the decarboxylation of four acetate groups of uroporphyrinogen-III to yield coproporphyrinogen-III.</text>
</comment>
<evidence type="ECO:0000256" key="5">
    <source>
        <dbReference type="ARBA" id="ARBA00009935"/>
    </source>
</evidence>
<keyword evidence="18" id="KW-1185">Reference proteome</keyword>
<evidence type="ECO:0000256" key="12">
    <source>
        <dbReference type="ARBA" id="ARBA00048033"/>
    </source>
</evidence>
<keyword evidence="8 14" id="KW-0210">Decarboxylase</keyword>
<dbReference type="GO" id="GO:0009507">
    <property type="term" value="C:chloroplast"/>
    <property type="evidence" value="ECO:0007669"/>
    <property type="project" value="UniProtKB-SubCell"/>
</dbReference>
<dbReference type="GO" id="GO:0005634">
    <property type="term" value="C:nucleus"/>
    <property type="evidence" value="ECO:0007669"/>
    <property type="project" value="UniProtKB-UniRule"/>
</dbReference>
<comment type="subcellular location">
    <subcellularLocation>
        <location evidence="2">Plastid</location>
        <location evidence="2">Chloroplast</location>
    </subcellularLocation>
</comment>
<dbReference type="GO" id="GO:0006782">
    <property type="term" value="P:protoporphyrinogen IX biosynthetic process"/>
    <property type="evidence" value="ECO:0007669"/>
    <property type="project" value="UniProtKB-UniPathway"/>
</dbReference>
<dbReference type="PROSITE" id="PS00906">
    <property type="entry name" value="UROD_1"/>
    <property type="match status" value="1"/>
</dbReference>
<dbReference type="UniPathway" id="UPA00251">
    <property type="reaction ID" value="UER00321"/>
</dbReference>
<sequence>MANRPSTRKRVRAIRRGPDGSAFQKCRKCELSVAIALADMHECESIKDVKRFRGTSSSHFDVKQSLADQPRSAFCFFMEEFRKTCKSVNAIDVDREGFEKWKNMCKEERVLFVTQASKVNLVYEKALLSEGNGMPEVNDEADSAMVRKTDPFLKSYEDYEDFGSSDGWHTYVEGSEEHGNCENSDGSGWHTYVEGDEDNVDSDGSGWHTYVEGSEEHGHCENSDGSGWHTYVEGKEDNVDSDGSGWHTYVWWEDRDADRIITITHLLKASHLAIVYNFRSSSLLLPCPPSSRLSHFLFPPKLRFSRLKRLHLAKHHLVIRNACGFDENGSVNGFPITPNKLFMQEAIGAEYGEGFETFRPDGPLKIDVDFLNNRLQEGFLQRIRYAMKPDEAYGLIFSFDNVVADTRALKMSAWKQLASEKGKKIPEDGDVHRQMLYAGADHVLHKLLPWDEEECELDRLTLRFSQLYYENLLRLDKPLEGIKEWLDAVSTARIPCALVTSLDRRNMVEALERMGLNNFFQAIVTEEDGMDSMAHRFLSAAVKLDRKPSKCVVFEDDPRGITAAHNCTMMAVALIGAHPAYDLGQADLAVGSFNELSVINLRRLFANKALTFGSPIDSVWKSTQGCQELGVRQSGSISFFQLAIRTCRALAALAPYLFPLLSPLLPLEDPDSLPSPDSTVLSEWVINLNAVFVMQNSCRQNAARTVTEPKIASVTEPLLLNAVRGEDVERPPVWLMRQAGRYMKSYQIICEKYPSFRERSENVDLVVEISLQPWKVFKPDGVILFSDILTPLAGMNIPFDIVKGKGPIIFNPLGTAADVDQVREFVPEHSVPYVGEALTILRKEVANKAAVLGFVGAPFTLASYVVEGGSSKHFSKIKRLAFSQPKVLHALLQKFTTSMTKYIQYQANNGAQAVQIFDSWATELSPVDFEEFSLPYLKQIVDTVKQTHPDLPLILYASGSGGLLERLVLTGVDVVSLDWTVDMAEGRRRLGPNIAVQGNVDPGVLFGSKDFITDRINDTVKKAGRGRHILNLGHGIVVGTPEENVAHFFEVAKGIRY</sequence>
<dbReference type="HAMAP" id="MF_00218">
    <property type="entry name" value="URO_D"/>
    <property type="match status" value="1"/>
</dbReference>
<dbReference type="Pfam" id="PF01208">
    <property type="entry name" value="URO-D"/>
    <property type="match status" value="1"/>
</dbReference>
<evidence type="ECO:0000256" key="11">
    <source>
        <dbReference type="ARBA" id="ARBA00023244"/>
    </source>
</evidence>
<gene>
    <name evidence="17" type="ORF">FNV43_RR24400</name>
</gene>
<dbReference type="Pfam" id="PF13419">
    <property type="entry name" value="HAD_2"/>
    <property type="match status" value="1"/>
</dbReference>
<dbReference type="InterPro" id="IPR006361">
    <property type="entry name" value="Uroporphyrinogen_deCO2ase_HemE"/>
</dbReference>
<dbReference type="PROSITE" id="PS50118">
    <property type="entry name" value="HMG_BOX_2"/>
    <property type="match status" value="1"/>
</dbReference>
<comment type="catalytic activity">
    <reaction evidence="12 14">
        <text>uroporphyrinogen III + 4 H(+) = coproporphyrinogen III + 4 CO2</text>
        <dbReference type="Rhea" id="RHEA:19865"/>
        <dbReference type="ChEBI" id="CHEBI:15378"/>
        <dbReference type="ChEBI" id="CHEBI:16526"/>
        <dbReference type="ChEBI" id="CHEBI:57308"/>
        <dbReference type="ChEBI" id="CHEBI:57309"/>
        <dbReference type="EC" id="4.1.1.37"/>
    </reaction>
</comment>
<evidence type="ECO:0000256" key="7">
    <source>
        <dbReference type="ARBA" id="ARBA00012288"/>
    </source>
</evidence>
<dbReference type="Gene3D" id="3.20.20.210">
    <property type="match status" value="1"/>
</dbReference>
<keyword evidence="9" id="KW-0149">Chlorophyll biosynthesis</keyword>
<dbReference type="PANTHER" id="PTHR47858">
    <property type="entry name" value="HALOACID DEHALOGENASE-LIKE HYDROLASE (HAD) SUPERFAMILY PROTEIN"/>
    <property type="match status" value="1"/>
</dbReference>
<comment type="caution">
    <text evidence="17">The sequence shown here is derived from an EMBL/GenBank/DDBJ whole genome shotgun (WGS) entry which is preliminary data.</text>
</comment>
<dbReference type="Gene3D" id="3.40.50.1000">
    <property type="entry name" value="HAD superfamily/HAD-like"/>
    <property type="match status" value="1"/>
</dbReference>
<evidence type="ECO:0000313" key="18">
    <source>
        <dbReference type="Proteomes" id="UP000796880"/>
    </source>
</evidence>